<keyword evidence="1" id="KW-0732">Signal</keyword>
<dbReference type="Proteomes" id="UP001331761">
    <property type="component" value="Unassembled WGS sequence"/>
</dbReference>
<dbReference type="PANTHER" id="PTHR36516">
    <property type="entry name" value="PROTEIN CBG04168-RELATED"/>
    <property type="match status" value="1"/>
</dbReference>
<comment type="caution">
    <text evidence="3">The sequence shown here is derived from an EMBL/GenBank/DDBJ whole genome shotgun (WGS) entry which is preliminary data.</text>
</comment>
<keyword evidence="4" id="KW-1185">Reference proteome</keyword>
<evidence type="ECO:0000259" key="2">
    <source>
        <dbReference type="PROSITE" id="PS50836"/>
    </source>
</evidence>
<reference evidence="3 4" key="1">
    <citation type="submission" date="2019-10" db="EMBL/GenBank/DDBJ databases">
        <title>Assembly and Annotation for the nematode Trichostrongylus colubriformis.</title>
        <authorList>
            <person name="Martin J."/>
        </authorList>
    </citation>
    <scope>NUCLEOTIDE SEQUENCE [LARGE SCALE GENOMIC DNA]</scope>
    <source>
        <strain evidence="3">G859</strain>
        <tissue evidence="3">Whole worm</tissue>
    </source>
</reference>
<protein>
    <submittedName>
        <fullName evidence="3">DOMON domain-containing protein</fullName>
    </submittedName>
</protein>
<dbReference type="CDD" id="cd09631">
    <property type="entry name" value="DOMON_DOH"/>
    <property type="match status" value="1"/>
</dbReference>
<evidence type="ECO:0000313" key="4">
    <source>
        <dbReference type="Proteomes" id="UP001331761"/>
    </source>
</evidence>
<dbReference type="AlphaFoldDB" id="A0AAN8J0M9"/>
<name>A0AAN8J0M9_TRICO</name>
<accession>A0AAN8J0M9</accession>
<evidence type="ECO:0000313" key="3">
    <source>
        <dbReference type="EMBL" id="KAK5972424.1"/>
    </source>
</evidence>
<dbReference type="InterPro" id="IPR005018">
    <property type="entry name" value="DOMON_domain"/>
</dbReference>
<organism evidence="3 4">
    <name type="scientific">Trichostrongylus colubriformis</name>
    <name type="common">Black scour worm</name>
    <dbReference type="NCBI Taxonomy" id="6319"/>
    <lineage>
        <taxon>Eukaryota</taxon>
        <taxon>Metazoa</taxon>
        <taxon>Ecdysozoa</taxon>
        <taxon>Nematoda</taxon>
        <taxon>Chromadorea</taxon>
        <taxon>Rhabditida</taxon>
        <taxon>Rhabditina</taxon>
        <taxon>Rhabditomorpha</taxon>
        <taxon>Strongyloidea</taxon>
        <taxon>Trichostrongylidae</taxon>
        <taxon>Trichostrongylus</taxon>
    </lineage>
</organism>
<dbReference type="PANTHER" id="PTHR36516:SF1">
    <property type="entry name" value="DOMON DOMAIN-CONTAINING PROTEIN"/>
    <property type="match status" value="1"/>
</dbReference>
<evidence type="ECO:0000256" key="1">
    <source>
        <dbReference type="SAM" id="SignalP"/>
    </source>
</evidence>
<dbReference type="EMBL" id="WIXE01016683">
    <property type="protein sequence ID" value="KAK5972424.1"/>
    <property type="molecule type" value="Genomic_DNA"/>
</dbReference>
<feature type="signal peptide" evidence="1">
    <location>
        <begin position="1"/>
        <end position="16"/>
    </location>
</feature>
<gene>
    <name evidence="3" type="ORF">GCK32_014783</name>
</gene>
<sequence length="145" mass="15964">MILLLVISLLLPSVDSRCSFSDNDVTAKWAVSNDKITLHYENGKVTNNQWTGIGFGKDMNKLEMIIVTIQDNKPSFGTGSKSGSEAPVLDPKAYAEPENLSFSGGKLTFQWTRPLKATGARSHSLEECQMWSVSTSESFCFEHIG</sequence>
<dbReference type="Pfam" id="PF03351">
    <property type="entry name" value="DOMON"/>
    <property type="match status" value="1"/>
</dbReference>
<feature type="chain" id="PRO_5042813295" evidence="1">
    <location>
        <begin position="17"/>
        <end position="145"/>
    </location>
</feature>
<dbReference type="PROSITE" id="PS50836">
    <property type="entry name" value="DOMON"/>
    <property type="match status" value="1"/>
</dbReference>
<feature type="domain" description="DOMON" evidence="2">
    <location>
        <begin position="23"/>
        <end position="137"/>
    </location>
</feature>
<dbReference type="InterPro" id="IPR045266">
    <property type="entry name" value="DOH_DOMON"/>
</dbReference>
<proteinExistence type="predicted"/>